<evidence type="ECO:0000256" key="5">
    <source>
        <dbReference type="ARBA" id="ARBA00022679"/>
    </source>
</evidence>
<dbReference type="GO" id="GO:0016020">
    <property type="term" value="C:membrane"/>
    <property type="evidence" value="ECO:0007669"/>
    <property type="project" value="GOC"/>
</dbReference>
<dbReference type="GO" id="GO:0003977">
    <property type="term" value="F:UDP-N-acetylglucosamine diphosphorylase activity"/>
    <property type="evidence" value="ECO:0007669"/>
    <property type="project" value="UniProtKB-UniRule"/>
</dbReference>
<feature type="active site" description="Proton acceptor" evidence="18">
    <location>
        <position position="366"/>
    </location>
</feature>
<dbReference type="InterPro" id="IPR011004">
    <property type="entry name" value="Trimer_LpxA-like_sf"/>
</dbReference>
<sequence>MTYNKKIYPVVLCAGVGKRMRSNFPKVLHFVLDKPMLWWVLRSFRGLIDSEPIVVVGKNKDLVSQYFADEKISYVVQNEPLGTAHALLCAYESLKVLSEEDYFLVMPGDMPLIKQNTIKNLCEMSELNNDITFITCNVDDPKGYGRIVRDKNNNFLRIIEEKDAKNDELRINEINVGIYLIKIALLKLLYNIENVNAQGEYYLTDLLEIALKNGHKIGTMEIFDQKEILGVNSQKDLLEAQGVAKRSVIEVHLNNGVQIFDINSTWIGPEVSISSGAKIMPSSVIYGKSKIGSSTIGPFSNIENSTIGDNCNVFYSVIRNSIIGSNVSVGPFSHIREQTVIYDNIRIGNFVELKKTQIESNSKVSHLSYLGDTTVGSNVNIGAGTITCNYDGFDKHRTTIEDDVFVGSDSILVAPVKLSKGSMIAAGSVITRDVPEDSLGIGRASQVNKAGWVKVFKSMKTKKKK</sequence>
<comment type="cofactor">
    <cofactor evidence="18">
        <name>Mg(2+)</name>
        <dbReference type="ChEBI" id="CHEBI:18420"/>
    </cofactor>
    <text evidence="18">Binds 1 Mg(2+) ion per subunit.</text>
</comment>
<evidence type="ECO:0000256" key="2">
    <source>
        <dbReference type="ARBA" id="ARBA00007707"/>
    </source>
</evidence>
<dbReference type="OrthoDB" id="9775031at2"/>
<dbReference type="UniPathway" id="UPA00113">
    <property type="reaction ID" value="UER00532"/>
</dbReference>
<feature type="binding site" evidence="18">
    <location>
        <position position="408"/>
    </location>
    <ligand>
        <name>acetyl-CoA</name>
        <dbReference type="ChEBI" id="CHEBI:57288"/>
    </ligand>
</feature>
<evidence type="ECO:0000256" key="4">
    <source>
        <dbReference type="ARBA" id="ARBA00022490"/>
    </source>
</evidence>
<evidence type="ECO:0000256" key="3">
    <source>
        <dbReference type="ARBA" id="ARBA00007947"/>
    </source>
</evidence>
<comment type="catalytic activity">
    <reaction evidence="16 18">
        <text>N-acetyl-alpha-D-glucosamine 1-phosphate + UTP + H(+) = UDP-N-acetyl-alpha-D-glucosamine + diphosphate</text>
        <dbReference type="Rhea" id="RHEA:13509"/>
        <dbReference type="ChEBI" id="CHEBI:15378"/>
        <dbReference type="ChEBI" id="CHEBI:33019"/>
        <dbReference type="ChEBI" id="CHEBI:46398"/>
        <dbReference type="ChEBI" id="CHEBI:57705"/>
        <dbReference type="ChEBI" id="CHEBI:57776"/>
        <dbReference type="EC" id="2.7.7.23"/>
    </reaction>
</comment>
<dbReference type="Pfam" id="PF25087">
    <property type="entry name" value="GMPPB_C"/>
    <property type="match status" value="1"/>
</dbReference>
<keyword evidence="12 18" id="KW-0511">Multifunctional enzyme</keyword>
<evidence type="ECO:0000256" key="10">
    <source>
        <dbReference type="ARBA" id="ARBA00022960"/>
    </source>
</evidence>
<dbReference type="EMBL" id="CP020921">
    <property type="protein sequence ID" value="AWB09619.1"/>
    <property type="molecule type" value="Genomic_DNA"/>
</dbReference>
<feature type="domain" description="MobA-like NTP transferase" evidence="19">
    <location>
        <begin position="10"/>
        <end position="135"/>
    </location>
</feature>
<evidence type="ECO:0000313" key="21">
    <source>
        <dbReference type="EMBL" id="AWB09619.1"/>
    </source>
</evidence>
<comment type="catalytic activity">
    <reaction evidence="15 18">
        <text>alpha-D-glucosamine 1-phosphate + acetyl-CoA = N-acetyl-alpha-D-glucosamine 1-phosphate + CoA + H(+)</text>
        <dbReference type="Rhea" id="RHEA:13725"/>
        <dbReference type="ChEBI" id="CHEBI:15378"/>
        <dbReference type="ChEBI" id="CHEBI:57287"/>
        <dbReference type="ChEBI" id="CHEBI:57288"/>
        <dbReference type="ChEBI" id="CHEBI:57776"/>
        <dbReference type="ChEBI" id="CHEBI:58516"/>
        <dbReference type="EC" id="2.3.1.157"/>
    </reaction>
</comment>
<feature type="binding site" evidence="18">
    <location>
        <position position="160"/>
    </location>
    <ligand>
        <name>UDP-N-acetyl-alpha-D-glucosamine</name>
        <dbReference type="ChEBI" id="CHEBI:57705"/>
    </ligand>
</feature>
<comment type="similarity">
    <text evidence="2 18">In the C-terminal section; belongs to the transferase hexapeptide repeat family.</text>
</comment>
<dbReference type="GO" id="GO:0009245">
    <property type="term" value="P:lipid A biosynthetic process"/>
    <property type="evidence" value="ECO:0007669"/>
    <property type="project" value="UniProtKB-UniRule"/>
</dbReference>
<dbReference type="GO" id="GO:0000902">
    <property type="term" value="P:cell morphogenesis"/>
    <property type="evidence" value="ECO:0007669"/>
    <property type="project" value="UniProtKB-UniRule"/>
</dbReference>
<feature type="domain" description="Mannose-1-phosphate guanyltransferase C-terminal" evidence="20">
    <location>
        <begin position="269"/>
        <end position="348"/>
    </location>
</feature>
<dbReference type="Gene3D" id="2.160.10.10">
    <property type="entry name" value="Hexapeptide repeat proteins"/>
    <property type="match status" value="1"/>
</dbReference>
<dbReference type="InterPro" id="IPR005882">
    <property type="entry name" value="Bifunctional_GlmU"/>
</dbReference>
<dbReference type="Gene3D" id="3.90.550.10">
    <property type="entry name" value="Spore Coat Polysaccharide Biosynthesis Protein SpsA, Chain A"/>
    <property type="match status" value="1"/>
</dbReference>
<evidence type="ECO:0000256" key="15">
    <source>
        <dbReference type="ARBA" id="ARBA00048247"/>
    </source>
</evidence>
<evidence type="ECO:0000256" key="17">
    <source>
        <dbReference type="ARBA" id="ARBA00049628"/>
    </source>
</evidence>
<keyword evidence="22" id="KW-1185">Reference proteome</keyword>
<evidence type="ECO:0000256" key="11">
    <source>
        <dbReference type="ARBA" id="ARBA00022984"/>
    </source>
</evidence>
<comment type="pathway">
    <text evidence="18">Nucleotide-sugar biosynthesis; UDP-N-acetyl-alpha-D-glucosamine biosynthesis; N-acetyl-alpha-D-glucosamine 1-phosphate from alpha-D-glucosamine 6-phosphate (route II): step 2/2.</text>
</comment>
<comment type="function">
    <text evidence="17 18">Catalyzes the last two sequential reactions in the de novo biosynthetic pathway for UDP-N-acetylglucosamine (UDP-GlcNAc). The C-terminal domain catalyzes the transfer of acetyl group from acetyl coenzyme A to glucosamine-1-phosphate (GlcN-1-P) to produce N-acetylglucosamine-1-phosphate (GlcNAc-1-P), which is converted into UDP-GlcNAc by the transfer of uridine 5-monophosphate (from uridine 5-triphosphate), a reaction catalyzed by the N-terminal domain.</text>
</comment>
<dbReference type="Pfam" id="PF14602">
    <property type="entry name" value="Hexapep_2"/>
    <property type="match status" value="1"/>
</dbReference>
<organism evidence="21 22">
    <name type="scientific">Thermodesulfobium acidiphilum</name>
    <dbReference type="NCBI Taxonomy" id="1794699"/>
    <lineage>
        <taxon>Bacteria</taxon>
        <taxon>Pseudomonadati</taxon>
        <taxon>Thermodesulfobiota</taxon>
        <taxon>Thermodesulfobiia</taxon>
        <taxon>Thermodesulfobiales</taxon>
        <taxon>Thermodesulfobiaceae</taxon>
        <taxon>Thermodesulfobium</taxon>
    </lineage>
</organism>
<dbReference type="CDD" id="cd03353">
    <property type="entry name" value="LbH_GlmU_C"/>
    <property type="match status" value="1"/>
</dbReference>
<feature type="binding site" evidence="18">
    <location>
        <position position="369"/>
    </location>
    <ligand>
        <name>UDP-N-acetyl-alpha-D-glucosamine</name>
        <dbReference type="ChEBI" id="CHEBI:57705"/>
    </ligand>
</feature>
<feature type="binding site" evidence="18">
    <location>
        <position position="383"/>
    </location>
    <ligand>
        <name>acetyl-CoA</name>
        <dbReference type="ChEBI" id="CHEBI:57288"/>
    </ligand>
</feature>
<dbReference type="GO" id="GO:0005737">
    <property type="term" value="C:cytoplasm"/>
    <property type="evidence" value="ECO:0007669"/>
    <property type="project" value="UniProtKB-SubCell"/>
</dbReference>
<evidence type="ECO:0000256" key="12">
    <source>
        <dbReference type="ARBA" id="ARBA00023268"/>
    </source>
</evidence>
<keyword evidence="4 18" id="KW-0963">Cytoplasm</keyword>
<keyword evidence="9 18" id="KW-0460">Magnesium</keyword>
<keyword evidence="5 18" id="KW-0808">Transferase</keyword>
<evidence type="ECO:0000256" key="7">
    <source>
        <dbReference type="ARBA" id="ARBA00022723"/>
    </source>
</evidence>
<dbReference type="InterPro" id="IPR038009">
    <property type="entry name" value="GlmU_C_LbH"/>
</dbReference>
<evidence type="ECO:0000259" key="20">
    <source>
        <dbReference type="Pfam" id="PF25087"/>
    </source>
</evidence>
<evidence type="ECO:0000256" key="1">
    <source>
        <dbReference type="ARBA" id="ARBA00004496"/>
    </source>
</evidence>
<dbReference type="GO" id="GO:0019134">
    <property type="term" value="F:glucosamine-1-phosphate N-acetyltransferase activity"/>
    <property type="evidence" value="ECO:0007669"/>
    <property type="project" value="UniProtKB-UniRule"/>
</dbReference>
<dbReference type="GO" id="GO:0000287">
    <property type="term" value="F:magnesium ion binding"/>
    <property type="evidence" value="ECO:0007669"/>
    <property type="project" value="UniProtKB-UniRule"/>
</dbReference>
<gene>
    <name evidence="18" type="primary">glmU</name>
    <name evidence="21" type="ORF">TDSAC_0235</name>
</gene>
<dbReference type="Pfam" id="PF12804">
    <property type="entry name" value="NTP_transf_3"/>
    <property type="match status" value="1"/>
</dbReference>
<feature type="binding site" evidence="18">
    <location>
        <position position="145"/>
    </location>
    <ligand>
        <name>UDP-N-acetyl-alpha-D-glucosamine</name>
        <dbReference type="ChEBI" id="CHEBI:57705"/>
    </ligand>
</feature>
<feature type="binding site" evidence="18">
    <location>
        <position position="175"/>
    </location>
    <ligand>
        <name>UDP-N-acetyl-alpha-D-glucosamine</name>
        <dbReference type="ChEBI" id="CHEBI:57705"/>
    </ligand>
</feature>
<evidence type="ECO:0000256" key="8">
    <source>
        <dbReference type="ARBA" id="ARBA00022737"/>
    </source>
</evidence>
<keyword evidence="10 18" id="KW-0133">Cell shape</keyword>
<reference evidence="21 22" key="1">
    <citation type="submission" date="2017-04" db="EMBL/GenBank/DDBJ databases">
        <title>Genomic insights into metabolism of Thermodesulfobium acidiphilum.</title>
        <authorList>
            <person name="Toshchakov S.V."/>
            <person name="Frolov E.N."/>
            <person name="Kublanov I.V."/>
            <person name="Samarov N.I."/>
            <person name="Novikov A."/>
            <person name="Lebedinsky A.V."/>
            <person name="Bonch-Osmolovskaya E.A."/>
            <person name="Chernyh N.A."/>
        </authorList>
    </citation>
    <scope>NUCLEOTIDE SEQUENCE [LARGE SCALE GENOMIC DNA]</scope>
    <source>
        <strain evidence="21 22">3127-1</strain>
    </source>
</reference>
<name>A0A2R4VYI0_THEAF</name>
<dbReference type="RefSeq" id="WP_108308159.1">
    <property type="nucleotide sequence ID" value="NZ_CP020921.1"/>
</dbReference>
<dbReference type="PANTHER" id="PTHR43584:SF3">
    <property type="entry name" value="BIFUNCTIONAL PROTEIN GLMU"/>
    <property type="match status" value="1"/>
</dbReference>
<feature type="region of interest" description="Pyrophosphorylase" evidence="18">
    <location>
        <begin position="1"/>
        <end position="234"/>
    </location>
</feature>
<keyword evidence="8 18" id="KW-0677">Repeat</keyword>
<evidence type="ECO:0000313" key="22">
    <source>
        <dbReference type="Proteomes" id="UP000244792"/>
    </source>
</evidence>
<comment type="pathway">
    <text evidence="18">Bacterial outer membrane biogenesis; LPS lipid A biosynthesis.</text>
</comment>
<dbReference type="CDD" id="cd02540">
    <property type="entry name" value="GT2_GlmU_N_bac"/>
    <property type="match status" value="1"/>
</dbReference>
<dbReference type="AlphaFoldDB" id="A0A2R4VYI0"/>
<dbReference type="HAMAP" id="MF_01631">
    <property type="entry name" value="GlmU"/>
    <property type="match status" value="1"/>
</dbReference>
<evidence type="ECO:0000256" key="13">
    <source>
        <dbReference type="ARBA" id="ARBA00023315"/>
    </source>
</evidence>
<comment type="subunit">
    <text evidence="18">Homotrimer.</text>
</comment>
<dbReference type="GO" id="GO:0009252">
    <property type="term" value="P:peptidoglycan biosynthetic process"/>
    <property type="evidence" value="ECO:0007669"/>
    <property type="project" value="UniProtKB-UniRule"/>
</dbReference>
<feature type="binding site" evidence="18">
    <location>
        <position position="443"/>
    </location>
    <ligand>
        <name>acetyl-CoA</name>
        <dbReference type="ChEBI" id="CHEBI:57288"/>
    </ligand>
</feature>
<evidence type="ECO:0000256" key="18">
    <source>
        <dbReference type="HAMAP-Rule" id="MF_01631"/>
    </source>
</evidence>
<keyword evidence="11 18" id="KW-0573">Peptidoglycan synthesis</keyword>
<dbReference type="GO" id="GO:0071555">
    <property type="term" value="P:cell wall organization"/>
    <property type="evidence" value="ECO:0007669"/>
    <property type="project" value="UniProtKB-KW"/>
</dbReference>
<feature type="binding site" evidence="18">
    <location>
        <position position="77"/>
    </location>
    <ligand>
        <name>UDP-N-acetyl-alpha-D-glucosamine</name>
        <dbReference type="ChEBI" id="CHEBI:57705"/>
    </ligand>
</feature>
<feature type="region of interest" description="N-acetyltransferase" evidence="18">
    <location>
        <begin position="256"/>
        <end position="465"/>
    </location>
</feature>
<feature type="binding site" evidence="18">
    <location>
        <position position="354"/>
    </location>
    <ligand>
        <name>UDP-N-acetyl-alpha-D-glucosamine</name>
        <dbReference type="ChEBI" id="CHEBI:57705"/>
    </ligand>
</feature>
<keyword evidence="6 18" id="KW-0548">Nucleotidyltransferase</keyword>
<dbReference type="GO" id="GO:0006048">
    <property type="term" value="P:UDP-N-acetylglucosamine biosynthetic process"/>
    <property type="evidence" value="ECO:0007669"/>
    <property type="project" value="UniProtKB-UniPathway"/>
</dbReference>
<evidence type="ECO:0000256" key="6">
    <source>
        <dbReference type="ARBA" id="ARBA00022695"/>
    </source>
</evidence>
<dbReference type="PANTHER" id="PTHR43584">
    <property type="entry name" value="NUCLEOTIDYL TRANSFERASE"/>
    <property type="match status" value="1"/>
</dbReference>
<dbReference type="SUPFAM" id="SSF53448">
    <property type="entry name" value="Nucleotide-diphospho-sugar transferases"/>
    <property type="match status" value="1"/>
</dbReference>
<feature type="region of interest" description="Linker" evidence="18">
    <location>
        <begin position="235"/>
        <end position="255"/>
    </location>
</feature>
<feature type="binding site" evidence="18">
    <location>
        <position position="232"/>
    </location>
    <ligand>
        <name>Mg(2+)</name>
        <dbReference type="ChEBI" id="CHEBI:18420"/>
    </ligand>
</feature>
<dbReference type="EC" id="2.3.1.157" evidence="18"/>
<keyword evidence="14 18" id="KW-0961">Cell wall biogenesis/degradation</keyword>
<feature type="binding site" evidence="18">
    <location>
        <position position="380"/>
    </location>
    <ligand>
        <name>UDP-N-acetyl-alpha-D-glucosamine</name>
        <dbReference type="ChEBI" id="CHEBI:57705"/>
    </ligand>
</feature>
<keyword evidence="13 18" id="KW-0012">Acyltransferase</keyword>
<comment type="subcellular location">
    <subcellularLocation>
        <location evidence="1 18">Cytoplasm</location>
    </subcellularLocation>
</comment>
<dbReference type="KEGG" id="taci:TDSAC_0235"/>
<dbReference type="UniPathway" id="UPA00973"/>
<comment type="caution">
    <text evidence="18">Lacks conserved residue(s) required for the propagation of feature annotation.</text>
</comment>
<evidence type="ECO:0000256" key="9">
    <source>
        <dbReference type="ARBA" id="ARBA00022842"/>
    </source>
</evidence>
<feature type="binding site" evidence="18">
    <location>
        <position position="336"/>
    </location>
    <ligand>
        <name>UDP-N-acetyl-alpha-D-glucosamine</name>
        <dbReference type="ChEBI" id="CHEBI:57705"/>
    </ligand>
</feature>
<feature type="binding site" evidence="18">
    <location>
        <position position="232"/>
    </location>
    <ligand>
        <name>UDP-N-acetyl-alpha-D-glucosamine</name>
        <dbReference type="ChEBI" id="CHEBI:57705"/>
    </ligand>
</feature>
<feature type="binding site" evidence="18">
    <location>
        <position position="426"/>
    </location>
    <ligand>
        <name>acetyl-CoA</name>
        <dbReference type="ChEBI" id="CHEBI:57288"/>
    </ligand>
</feature>
<feature type="binding site" evidence="18">
    <location>
        <position position="109"/>
    </location>
    <ligand>
        <name>Mg(2+)</name>
        <dbReference type="ChEBI" id="CHEBI:18420"/>
    </ligand>
</feature>
<dbReference type="GO" id="GO:0008360">
    <property type="term" value="P:regulation of cell shape"/>
    <property type="evidence" value="ECO:0007669"/>
    <property type="project" value="UniProtKB-KW"/>
</dbReference>
<dbReference type="Proteomes" id="UP000244792">
    <property type="component" value="Chromosome"/>
</dbReference>
<evidence type="ECO:0000256" key="14">
    <source>
        <dbReference type="ARBA" id="ARBA00023316"/>
    </source>
</evidence>
<evidence type="ECO:0000256" key="16">
    <source>
        <dbReference type="ARBA" id="ARBA00048493"/>
    </source>
</evidence>
<dbReference type="SUPFAM" id="SSF51161">
    <property type="entry name" value="Trimeric LpxA-like enzymes"/>
    <property type="match status" value="1"/>
</dbReference>
<keyword evidence="7 18" id="KW-0479">Metal-binding</keyword>
<feature type="binding site" evidence="18">
    <location>
        <begin position="82"/>
        <end position="83"/>
    </location>
    <ligand>
        <name>UDP-N-acetyl-alpha-D-glucosamine</name>
        <dbReference type="ChEBI" id="CHEBI:57705"/>
    </ligand>
</feature>
<dbReference type="InterPro" id="IPR025877">
    <property type="entry name" value="MobA-like_NTP_Trfase"/>
</dbReference>
<evidence type="ECO:0000259" key="19">
    <source>
        <dbReference type="Pfam" id="PF12804"/>
    </source>
</evidence>
<protein>
    <recommendedName>
        <fullName evidence="18">Bifunctional protein GlmU</fullName>
    </recommendedName>
    <domain>
        <recommendedName>
            <fullName evidence="18">UDP-N-acetylglucosamine pyrophosphorylase</fullName>
            <ecNumber evidence="18">2.7.7.23</ecNumber>
        </recommendedName>
        <alternativeName>
            <fullName evidence="18">N-acetylglucosamine-1-phosphate uridyltransferase</fullName>
        </alternativeName>
    </domain>
    <domain>
        <recommendedName>
            <fullName evidence="18">Glucosamine-1-phosphate N-acetyltransferase</fullName>
            <ecNumber evidence="18">2.3.1.157</ecNumber>
        </recommendedName>
    </domain>
</protein>
<dbReference type="InterPro" id="IPR050065">
    <property type="entry name" value="GlmU-like"/>
</dbReference>
<feature type="binding site" evidence="18">
    <location>
        <begin position="389"/>
        <end position="390"/>
    </location>
    <ligand>
        <name>acetyl-CoA</name>
        <dbReference type="ChEBI" id="CHEBI:57288"/>
    </ligand>
</feature>
<dbReference type="InterPro" id="IPR056729">
    <property type="entry name" value="GMPPB_C"/>
</dbReference>
<accession>A0A2R4VYI0</accession>
<comment type="pathway">
    <text evidence="18">Nucleotide-sugar biosynthesis; UDP-N-acetyl-alpha-D-glucosamine biosynthesis; UDP-N-acetyl-alpha-D-glucosamine from N-acetyl-alpha-D-glucosamine 1-phosphate: step 1/1.</text>
</comment>
<dbReference type="NCBIfam" id="TIGR01173">
    <property type="entry name" value="glmU"/>
    <property type="match status" value="1"/>
</dbReference>
<feature type="binding site" evidence="18">
    <location>
        <position position="26"/>
    </location>
    <ligand>
        <name>UDP-N-acetyl-alpha-D-glucosamine</name>
        <dbReference type="ChEBI" id="CHEBI:57705"/>
    </ligand>
</feature>
<dbReference type="InterPro" id="IPR001451">
    <property type="entry name" value="Hexapep"/>
</dbReference>
<dbReference type="InterPro" id="IPR029044">
    <property type="entry name" value="Nucleotide-diphossugar_trans"/>
</dbReference>
<comment type="similarity">
    <text evidence="3 18">In the N-terminal section; belongs to the N-acetylglucosamine-1-phosphate uridyltransferase family.</text>
</comment>
<proteinExistence type="inferred from homology"/>
<dbReference type="EC" id="2.7.7.23" evidence="18"/>